<feature type="domain" description="PDZ" evidence="15">
    <location>
        <begin position="377"/>
        <end position="468"/>
    </location>
</feature>
<dbReference type="InterPro" id="IPR001478">
    <property type="entry name" value="PDZ"/>
</dbReference>
<evidence type="ECO:0000256" key="5">
    <source>
        <dbReference type="ARBA" id="ARBA00022670"/>
    </source>
</evidence>
<evidence type="ECO:0000313" key="16">
    <source>
        <dbReference type="EMBL" id="MDN0088986.1"/>
    </source>
</evidence>
<protein>
    <recommendedName>
        <fullName evidence="4">peptidase Do</fullName>
        <ecNumber evidence="4">3.4.21.107</ecNumber>
    </recommendedName>
    <alternativeName>
        <fullName evidence="11">Protease Do</fullName>
    </alternativeName>
</protein>
<feature type="binding site" evidence="13">
    <location>
        <position position="131"/>
    </location>
    <ligand>
        <name>substrate</name>
    </ligand>
</feature>
<dbReference type="NCBIfam" id="NF008189">
    <property type="entry name" value="PRK10942.1"/>
    <property type="match status" value="1"/>
</dbReference>
<feature type="binding site" evidence="13">
    <location>
        <position position="57"/>
    </location>
    <ligand>
        <name>substrate</name>
    </ligand>
</feature>
<comment type="catalytic activity">
    <reaction evidence="1">
        <text>Acts on substrates that are at least partially unfolded. The cleavage site P1 residue is normally between a pair of hydrophobic residues, such as Val-|-Val.</text>
        <dbReference type="EC" id="3.4.21.107"/>
    </reaction>
</comment>
<dbReference type="GO" id="GO:0006515">
    <property type="term" value="P:protein quality control for misfolded or incompletely synthesized proteins"/>
    <property type="evidence" value="ECO:0007669"/>
    <property type="project" value="TreeGrafter"/>
</dbReference>
<dbReference type="PANTHER" id="PTHR22939:SF129">
    <property type="entry name" value="SERINE PROTEASE HTRA2, MITOCHONDRIAL"/>
    <property type="match status" value="1"/>
</dbReference>
<dbReference type="InterPro" id="IPR011782">
    <property type="entry name" value="Pept_S1C_Do"/>
</dbReference>
<name>A0AAW7K2J5_9GAMM</name>
<feature type="binding site" evidence="13">
    <location>
        <begin position="291"/>
        <end position="295"/>
    </location>
    <ligand>
        <name>substrate</name>
    </ligand>
</feature>
<dbReference type="Gene3D" id="2.40.10.120">
    <property type="match status" value="1"/>
</dbReference>
<dbReference type="SUPFAM" id="SSF50156">
    <property type="entry name" value="PDZ domain-like"/>
    <property type="match status" value="2"/>
</dbReference>
<dbReference type="RefSeq" id="WP_289818270.1">
    <property type="nucleotide sequence ID" value="NZ_JAUEHU010000020.1"/>
</dbReference>
<evidence type="ECO:0000256" key="14">
    <source>
        <dbReference type="SAM" id="SignalP"/>
    </source>
</evidence>
<evidence type="ECO:0000256" key="1">
    <source>
        <dbReference type="ARBA" id="ARBA00001772"/>
    </source>
</evidence>
<evidence type="ECO:0000256" key="12">
    <source>
        <dbReference type="PIRSR" id="PIRSR611782-1"/>
    </source>
</evidence>
<dbReference type="InterPro" id="IPR009003">
    <property type="entry name" value="Peptidase_S1_PA"/>
</dbReference>
<dbReference type="FunFam" id="2.30.42.10:FF:000050">
    <property type="entry name" value="Periplasmic serine endoprotease DegP-like"/>
    <property type="match status" value="1"/>
</dbReference>
<keyword evidence="8 16" id="KW-0378">Hydrolase</keyword>
<dbReference type="EC" id="3.4.21.107" evidence="4"/>
<feature type="active site" description="Charge relay system" evidence="12">
    <location>
        <position position="161"/>
    </location>
</feature>
<keyword evidence="5" id="KW-0645">Protease</keyword>
<evidence type="ECO:0000256" key="2">
    <source>
        <dbReference type="ARBA" id="ARBA00004196"/>
    </source>
</evidence>
<dbReference type="FunFam" id="2.40.10.120:FF:000001">
    <property type="entry name" value="Periplasmic serine endoprotease DegP-like"/>
    <property type="match status" value="1"/>
</dbReference>
<keyword evidence="7" id="KW-0677">Repeat</keyword>
<dbReference type="PANTHER" id="PTHR22939">
    <property type="entry name" value="SERINE PROTEASE FAMILY S1C HTRA-RELATED"/>
    <property type="match status" value="1"/>
</dbReference>
<feature type="active site" description="Charge relay system" evidence="12">
    <location>
        <position position="131"/>
    </location>
</feature>
<feature type="binding site" evidence="13">
    <location>
        <position position="161"/>
    </location>
    <ligand>
        <name>substrate</name>
    </ligand>
</feature>
<evidence type="ECO:0000256" key="4">
    <source>
        <dbReference type="ARBA" id="ARBA00013035"/>
    </source>
</evidence>
<dbReference type="InterPro" id="IPR001940">
    <property type="entry name" value="Peptidase_S1C"/>
</dbReference>
<dbReference type="PRINTS" id="PR00834">
    <property type="entry name" value="PROTEASES2C"/>
</dbReference>
<proteinExistence type="inferred from homology"/>
<evidence type="ECO:0000256" key="10">
    <source>
        <dbReference type="ARBA" id="ARBA00023016"/>
    </source>
</evidence>
<dbReference type="GO" id="GO:0042597">
    <property type="term" value="C:periplasmic space"/>
    <property type="evidence" value="ECO:0007669"/>
    <property type="project" value="TreeGrafter"/>
</dbReference>
<dbReference type="GO" id="GO:0030313">
    <property type="term" value="C:cell envelope"/>
    <property type="evidence" value="ECO:0007669"/>
    <property type="project" value="UniProtKB-SubCell"/>
</dbReference>
<dbReference type="InterPro" id="IPR036034">
    <property type="entry name" value="PDZ_sf"/>
</dbReference>
<dbReference type="AlphaFoldDB" id="A0AAW7K2J5"/>
<dbReference type="SUPFAM" id="SSF50494">
    <property type="entry name" value="Trypsin-like serine proteases"/>
    <property type="match status" value="1"/>
</dbReference>
<evidence type="ECO:0000256" key="3">
    <source>
        <dbReference type="ARBA" id="ARBA00010541"/>
    </source>
</evidence>
<dbReference type="PROSITE" id="PS50106">
    <property type="entry name" value="PDZ"/>
    <property type="match status" value="2"/>
</dbReference>
<feature type="active site" description="Charge relay system" evidence="12">
    <location>
        <position position="236"/>
    </location>
</feature>
<evidence type="ECO:0000256" key="8">
    <source>
        <dbReference type="ARBA" id="ARBA00022801"/>
    </source>
</evidence>
<feature type="binding site" evidence="13">
    <location>
        <begin position="234"/>
        <end position="236"/>
    </location>
    <ligand>
        <name>substrate</name>
    </ligand>
</feature>
<dbReference type="FunFam" id="2.40.10.10:FF:000001">
    <property type="entry name" value="Periplasmic serine protease DegS"/>
    <property type="match status" value="1"/>
</dbReference>
<comment type="similarity">
    <text evidence="3">Belongs to the peptidase S1C family.</text>
</comment>
<evidence type="ECO:0000256" key="11">
    <source>
        <dbReference type="ARBA" id="ARBA00032850"/>
    </source>
</evidence>
<evidence type="ECO:0000259" key="15">
    <source>
        <dbReference type="PROSITE" id="PS50106"/>
    </source>
</evidence>
<sequence length="476" mass="49157">MKKTTLVLSALALSIGFAMGPVSAVAAETASSSTQQLPSLAPMLEKVMPSVVSINVEGSASVKSAGMPDQFQQFFGGNSPLCQEGSPFQGSPLCQGGQGGGDGQPTQKEFRGLGAGVVIDAAKGYVVTNNHVVENANKIQVQLSDGRKFDAKVIGKDPRTDIALIQLKDFKNLTAIKMADSDQLRVGDYTVAIGNPYGLGETATSGIVSALGRSGLNVENYENFIQTDAAINRGNSGGALVNLNGELIGINTAILAPDGGNIGIGFAIPSNMVKNLTSQMVEFGQVKRGELGIMGTELNSELAKAMNVDAQKGAFISQVLPKSSAAKAGIKAGDVIVTMNGKAISSFAAFRAEIGTLPVGSKITLGLLREGKPITVDITLEQGSQAQVASGNIYTGIEGAELSNFDAAGKKGVKVDSVKEGSAAARIGLKKGDIITGVNQKPTLNLGELRKILDAKPAVLALSIHRGDTDIYLLAQ</sequence>
<comment type="caution">
    <text evidence="16">The sequence shown here is derived from an EMBL/GenBank/DDBJ whole genome shotgun (WGS) entry which is preliminary data.</text>
</comment>
<gene>
    <name evidence="16" type="primary">degP</name>
    <name evidence="16" type="ORF">QVN42_16665</name>
</gene>
<evidence type="ECO:0000256" key="13">
    <source>
        <dbReference type="PIRSR" id="PIRSR611782-2"/>
    </source>
</evidence>
<reference evidence="16" key="1">
    <citation type="submission" date="2023-06" db="EMBL/GenBank/DDBJ databases">
        <authorList>
            <person name="Polev D.E."/>
            <person name="Saitova A.T."/>
            <person name="Bogumilchik E.A."/>
            <person name="Kokorina G.I."/>
            <person name="Voskresenskaia E.A."/>
        </authorList>
    </citation>
    <scope>NUCLEOTIDE SEQUENCE</scope>
    <source>
        <strain evidence="16">2145 StPb PI</strain>
    </source>
</reference>
<dbReference type="NCBIfam" id="TIGR02037">
    <property type="entry name" value="degP_htrA_DO"/>
    <property type="match status" value="1"/>
</dbReference>
<evidence type="ECO:0000256" key="6">
    <source>
        <dbReference type="ARBA" id="ARBA00022729"/>
    </source>
</evidence>
<dbReference type="SMART" id="SM00228">
    <property type="entry name" value="PDZ"/>
    <property type="match status" value="2"/>
</dbReference>
<evidence type="ECO:0000313" key="17">
    <source>
        <dbReference type="Proteomes" id="UP001167864"/>
    </source>
</evidence>
<keyword evidence="10" id="KW-0346">Stress response</keyword>
<feature type="domain" description="PDZ" evidence="15">
    <location>
        <begin position="280"/>
        <end position="371"/>
    </location>
</feature>
<evidence type="ECO:0000256" key="7">
    <source>
        <dbReference type="ARBA" id="ARBA00022737"/>
    </source>
</evidence>
<feature type="binding site" evidence="13">
    <location>
        <begin position="252"/>
        <end position="256"/>
    </location>
    <ligand>
        <name>substrate</name>
    </ligand>
</feature>
<organism evidence="16 17">
    <name type="scientific">Yersinia nurmii</name>
    <dbReference type="NCBI Taxonomy" id="685706"/>
    <lineage>
        <taxon>Bacteria</taxon>
        <taxon>Pseudomonadati</taxon>
        <taxon>Pseudomonadota</taxon>
        <taxon>Gammaproteobacteria</taxon>
        <taxon>Enterobacterales</taxon>
        <taxon>Yersiniaceae</taxon>
        <taxon>Yersinia</taxon>
    </lineage>
</organism>
<feature type="chain" id="PRO_5043510404" description="peptidase Do" evidence="14">
    <location>
        <begin position="27"/>
        <end position="476"/>
    </location>
</feature>
<dbReference type="EMBL" id="JAUEHU010000020">
    <property type="protein sequence ID" value="MDN0088986.1"/>
    <property type="molecule type" value="Genomic_DNA"/>
</dbReference>
<dbReference type="FunFam" id="2.30.42.10:FF:000037">
    <property type="entry name" value="Periplasmic serine endoprotease DegP-like"/>
    <property type="match status" value="1"/>
</dbReference>
<dbReference type="CDD" id="cd23084">
    <property type="entry name" value="cpPDZ2_DegP-like"/>
    <property type="match status" value="1"/>
</dbReference>
<dbReference type="Proteomes" id="UP001167864">
    <property type="component" value="Unassembled WGS sequence"/>
</dbReference>
<accession>A0AAW7K2J5</accession>
<keyword evidence="6 14" id="KW-0732">Signal</keyword>
<keyword evidence="9" id="KW-0720">Serine protease</keyword>
<evidence type="ECO:0000256" key="9">
    <source>
        <dbReference type="ARBA" id="ARBA00022825"/>
    </source>
</evidence>
<dbReference type="CDD" id="cd10839">
    <property type="entry name" value="cpPDZ1_DegP-like"/>
    <property type="match status" value="1"/>
</dbReference>
<dbReference type="Pfam" id="PF00595">
    <property type="entry name" value="PDZ"/>
    <property type="match status" value="2"/>
</dbReference>
<comment type="subcellular location">
    <subcellularLocation>
        <location evidence="2">Cell envelope</location>
    </subcellularLocation>
</comment>
<dbReference type="Pfam" id="PF13365">
    <property type="entry name" value="Trypsin_2"/>
    <property type="match status" value="1"/>
</dbReference>
<dbReference type="GO" id="GO:0004252">
    <property type="term" value="F:serine-type endopeptidase activity"/>
    <property type="evidence" value="ECO:0007669"/>
    <property type="project" value="InterPro"/>
</dbReference>
<feature type="signal peptide" evidence="14">
    <location>
        <begin position="1"/>
        <end position="26"/>
    </location>
</feature>
<dbReference type="Gene3D" id="2.30.42.10">
    <property type="match status" value="2"/>
</dbReference>